<proteinExistence type="predicted"/>
<organism evidence="1 2">
    <name type="scientific">Cupriavidus campinensis</name>
    <dbReference type="NCBI Taxonomy" id="151783"/>
    <lineage>
        <taxon>Bacteria</taxon>
        <taxon>Pseudomonadati</taxon>
        <taxon>Pseudomonadota</taxon>
        <taxon>Betaproteobacteria</taxon>
        <taxon>Burkholderiales</taxon>
        <taxon>Burkholderiaceae</taxon>
        <taxon>Cupriavidus</taxon>
    </lineage>
</organism>
<dbReference type="AlphaFoldDB" id="A0AAE9HWY4"/>
<dbReference type="SUPFAM" id="SSF52540">
    <property type="entry name" value="P-loop containing nucleoside triphosphate hydrolases"/>
    <property type="match status" value="1"/>
</dbReference>
<protein>
    <submittedName>
        <fullName evidence="1">Cellulose biosynthesis protein BcsQ</fullName>
    </submittedName>
</protein>
<accession>A0AAE9HWY4</accession>
<reference evidence="1" key="2">
    <citation type="submission" date="2022-05" db="EMBL/GenBank/DDBJ databases">
        <authorList>
            <person name="Kunte H.-J."/>
        </authorList>
    </citation>
    <scope>NUCLEOTIDE SEQUENCE</scope>
    <source>
        <strain evidence="1">G5</strain>
    </source>
</reference>
<evidence type="ECO:0000313" key="1">
    <source>
        <dbReference type="EMBL" id="URF03084.1"/>
    </source>
</evidence>
<name>A0AAE9HWY4_9BURK</name>
<evidence type="ECO:0000313" key="2">
    <source>
        <dbReference type="Proteomes" id="UP001056132"/>
    </source>
</evidence>
<dbReference type="Proteomes" id="UP001056132">
    <property type="component" value="Chromosome 1"/>
</dbReference>
<dbReference type="InterPro" id="IPR027417">
    <property type="entry name" value="P-loop_NTPase"/>
</dbReference>
<dbReference type="KEGG" id="ccam:M5D45_11035"/>
<gene>
    <name evidence="1" type="primary">bcsQ</name>
    <name evidence="1" type="ORF">M5D45_11035</name>
</gene>
<dbReference type="InterPro" id="IPR050678">
    <property type="entry name" value="DNA_Partitioning_ATPase"/>
</dbReference>
<dbReference type="InterPro" id="IPR017746">
    <property type="entry name" value="Cellulose_synthase_operon_BcsQ"/>
</dbReference>
<sequence length="257" mass="27082">MKTIAIVSPAGGAGRSMVTASLASLLAARGHPVLALECDPRNVLGYHFGLRDAARAGLSGCLADGSPTAWAQAGLRSDDGVLFVPWGEQDSDDDDLQAGNLLRAGPHWLRGLIAHVAMPAYGAVLIDTPPWPSPHAGQAIAAADLVLVLLPPQPEVCVGLRRLTDALARRGHAACYVATRLQPARRLHADIVTLLRATLGDAMLACPVHEDSGIPEAFARSENFCRSAPHSQAAHDLQGLASWVSHWIGAPPQEPER</sequence>
<dbReference type="PANTHER" id="PTHR13696">
    <property type="entry name" value="P-LOOP CONTAINING NUCLEOSIDE TRIPHOSPHATE HYDROLASE"/>
    <property type="match status" value="1"/>
</dbReference>
<dbReference type="Pfam" id="PF06564">
    <property type="entry name" value="CBP_BcsQ"/>
    <property type="match status" value="1"/>
</dbReference>
<dbReference type="PANTHER" id="PTHR13696:SF52">
    <property type="entry name" value="PARA FAMILY PROTEIN CT_582"/>
    <property type="match status" value="1"/>
</dbReference>
<dbReference type="RefSeq" id="WP_250024666.1">
    <property type="nucleotide sequence ID" value="NZ_CP097330.1"/>
</dbReference>
<dbReference type="NCBIfam" id="TIGR03371">
    <property type="entry name" value="cellulose_yhjQ"/>
    <property type="match status" value="1"/>
</dbReference>
<dbReference type="EMBL" id="CP097330">
    <property type="protein sequence ID" value="URF03084.1"/>
    <property type="molecule type" value="Genomic_DNA"/>
</dbReference>
<reference evidence="1" key="1">
    <citation type="journal article" date="2022" name="Microbiol. Resour. Announc.">
        <title>Genome Sequence of Cupriavidus campinensis Strain G5, a Member of a Bacterial Consortium Capable of Polyethylene Degradation.</title>
        <authorList>
            <person name="Schneider B."/>
            <person name="Pfeiffer F."/>
            <person name="Dyall-Smith M."/>
            <person name="Kunte H.J."/>
        </authorList>
    </citation>
    <scope>NUCLEOTIDE SEQUENCE</scope>
    <source>
        <strain evidence="1">G5</strain>
    </source>
</reference>
<dbReference type="Gene3D" id="3.40.50.300">
    <property type="entry name" value="P-loop containing nucleotide triphosphate hydrolases"/>
    <property type="match status" value="1"/>
</dbReference>